<feature type="transmembrane region" description="Helical" evidence="1">
    <location>
        <begin position="236"/>
        <end position="256"/>
    </location>
</feature>
<evidence type="ECO:0000256" key="1">
    <source>
        <dbReference type="SAM" id="Phobius"/>
    </source>
</evidence>
<evidence type="ECO:0000313" key="3">
    <source>
        <dbReference type="Proteomes" id="UP001318860"/>
    </source>
</evidence>
<feature type="transmembrane region" description="Helical" evidence="1">
    <location>
        <begin position="92"/>
        <end position="110"/>
    </location>
</feature>
<feature type="transmembrane region" description="Helical" evidence="1">
    <location>
        <begin position="149"/>
        <end position="170"/>
    </location>
</feature>
<keyword evidence="1" id="KW-0472">Membrane</keyword>
<organism evidence="2 3">
    <name type="scientific">Rehmannia glutinosa</name>
    <name type="common">Chinese foxglove</name>
    <dbReference type="NCBI Taxonomy" id="99300"/>
    <lineage>
        <taxon>Eukaryota</taxon>
        <taxon>Viridiplantae</taxon>
        <taxon>Streptophyta</taxon>
        <taxon>Embryophyta</taxon>
        <taxon>Tracheophyta</taxon>
        <taxon>Spermatophyta</taxon>
        <taxon>Magnoliopsida</taxon>
        <taxon>eudicotyledons</taxon>
        <taxon>Gunneridae</taxon>
        <taxon>Pentapetalae</taxon>
        <taxon>asterids</taxon>
        <taxon>lamiids</taxon>
        <taxon>Lamiales</taxon>
        <taxon>Orobanchaceae</taxon>
        <taxon>Rehmannieae</taxon>
        <taxon>Rehmannia</taxon>
    </lineage>
</organism>
<keyword evidence="3" id="KW-1185">Reference proteome</keyword>
<keyword evidence="1" id="KW-0812">Transmembrane</keyword>
<feature type="transmembrane region" description="Helical" evidence="1">
    <location>
        <begin position="117"/>
        <end position="137"/>
    </location>
</feature>
<name>A0ABR0UMI4_REHGL</name>
<protein>
    <submittedName>
        <fullName evidence="2">Uncharacterized protein</fullName>
    </submittedName>
</protein>
<dbReference type="EMBL" id="JABTTQ020002542">
    <property type="protein sequence ID" value="KAK6123509.1"/>
    <property type="molecule type" value="Genomic_DNA"/>
</dbReference>
<feature type="transmembrane region" description="Helical" evidence="1">
    <location>
        <begin position="345"/>
        <end position="364"/>
    </location>
</feature>
<dbReference type="Proteomes" id="UP001318860">
    <property type="component" value="Unassembled WGS sequence"/>
</dbReference>
<comment type="caution">
    <text evidence="2">The sequence shown here is derived from an EMBL/GenBank/DDBJ whole genome shotgun (WGS) entry which is preliminary data.</text>
</comment>
<reference evidence="2 3" key="1">
    <citation type="journal article" date="2021" name="Comput. Struct. Biotechnol. J.">
        <title>De novo genome assembly of the potent medicinal plant Rehmannia glutinosa using nanopore technology.</title>
        <authorList>
            <person name="Ma L."/>
            <person name="Dong C."/>
            <person name="Song C."/>
            <person name="Wang X."/>
            <person name="Zheng X."/>
            <person name="Niu Y."/>
            <person name="Chen S."/>
            <person name="Feng W."/>
        </authorList>
    </citation>
    <scope>NUCLEOTIDE SEQUENCE [LARGE SCALE GENOMIC DNA]</scope>
    <source>
        <strain evidence="2">DH-2019</strain>
    </source>
</reference>
<dbReference type="PANTHER" id="PTHR35307">
    <property type="entry name" value="PROTEIN, PUTATIVE-RELATED"/>
    <property type="match status" value="1"/>
</dbReference>
<gene>
    <name evidence="2" type="ORF">DH2020_042746</name>
</gene>
<keyword evidence="1" id="KW-1133">Transmembrane helix</keyword>
<proteinExistence type="predicted"/>
<evidence type="ECO:0000313" key="2">
    <source>
        <dbReference type="EMBL" id="KAK6123509.1"/>
    </source>
</evidence>
<dbReference type="PANTHER" id="PTHR35307:SF3">
    <property type="entry name" value="DUF4220 DOMAIN-CONTAINING PROTEIN"/>
    <property type="match status" value="1"/>
</dbReference>
<feature type="transmembrane region" description="Helical" evidence="1">
    <location>
        <begin position="53"/>
        <end position="72"/>
    </location>
</feature>
<feature type="transmembrane region" description="Helical" evidence="1">
    <location>
        <begin position="276"/>
        <end position="297"/>
    </location>
</feature>
<sequence length="597" mass="68133">MEEYEYDSSVQKKLDETIPWIGLYITAASVVCTLAMAADAFNGFRRKKLWFPCKYFSLNAVSLTLLAVAMKLPQDVNTNLLRNKLGTQLPKVTSLIFMSTAMANFMSSLGPMNNKELVANVVALGILVITIVANVLIQLIQLEFFFIELLLPTTSMLLLLPALVASAISVPTIKKDLELKYHEKHKVALMEEEVMQRRETFIIDNQREVMMKYWVMAETSSPQFVMARSVVCATSTLNPLLPAIALTIMIIIWIVFNPNWLLKSTSSVYGGYTRWILVIQYIGVIVGIIAPTFRWFLAVGFKCSTTNIHNLRKEFKIETHWIQTLVDWRDSFLALQIRQHTCTRYLHDAKWFILTFCIGVQILIVLFSKLLVFVSVLLIHPFLLCFAHFEKFIMRHLSELMTTNNHGNVQSGDDRKLNLDCYVLLLEGEPELPRWILKNICCRADEMIHTGRKQQPKSLTKLLNKFDNFIGVGQFDTNQISSLHSQEPPNCWTLPVVTLTGIAIALPKITKDKKGAVSEQRKRRPVLAKIVEKTFNTNAEIQNIRKAADVSWVGVALYKKWLDMDLRKTSLKCKSSKEVLHELSTKPKGLSWSSREK</sequence>
<feature type="transmembrane region" description="Helical" evidence="1">
    <location>
        <begin position="20"/>
        <end position="41"/>
    </location>
</feature>
<accession>A0ABR0UMI4</accession>